<evidence type="ECO:0000313" key="2">
    <source>
        <dbReference type="EMBL" id="SCB07091.1"/>
    </source>
</evidence>
<dbReference type="AlphaFoldDB" id="A0A1C3TV27"/>
<protein>
    <submittedName>
        <fullName evidence="2">Uncharacterized protein</fullName>
    </submittedName>
</protein>
<reference evidence="2 3" key="1">
    <citation type="submission" date="2016-08" db="EMBL/GenBank/DDBJ databases">
        <authorList>
            <person name="Seilhamer J.J."/>
        </authorList>
    </citation>
    <scope>NUCLEOTIDE SEQUENCE [LARGE SCALE GENOMIC DNA]</scope>
    <source>
        <strain evidence="2 3">P1-7</strain>
    </source>
</reference>
<feature type="chain" id="PRO_5008682439" evidence="1">
    <location>
        <begin position="21"/>
        <end position="87"/>
    </location>
</feature>
<name>A0A1C3TV27_9HYPH</name>
<evidence type="ECO:0000256" key="1">
    <source>
        <dbReference type="SAM" id="SignalP"/>
    </source>
</evidence>
<dbReference type="EMBL" id="FMAF01000001">
    <property type="protein sequence ID" value="SCB07091.1"/>
    <property type="molecule type" value="Genomic_DNA"/>
</dbReference>
<gene>
    <name evidence="2" type="ORF">GA0061101_10136</name>
</gene>
<feature type="signal peptide" evidence="1">
    <location>
        <begin position="1"/>
        <end position="20"/>
    </location>
</feature>
<organism evidence="2 3">
    <name type="scientific">Rhizobium lusitanum</name>
    <dbReference type="NCBI Taxonomy" id="293958"/>
    <lineage>
        <taxon>Bacteria</taxon>
        <taxon>Pseudomonadati</taxon>
        <taxon>Pseudomonadota</taxon>
        <taxon>Alphaproteobacteria</taxon>
        <taxon>Hyphomicrobiales</taxon>
        <taxon>Rhizobiaceae</taxon>
        <taxon>Rhizobium/Agrobacterium group</taxon>
        <taxon>Rhizobium</taxon>
    </lineage>
</organism>
<dbReference type="Proteomes" id="UP000199205">
    <property type="component" value="Unassembled WGS sequence"/>
</dbReference>
<proteinExistence type="predicted"/>
<sequence length="87" mass="9395">MLRFALPILFAFAGISPALCDDAGQAPPSDKAAEMQSMKDFLQANSDCREFTDSCSYCVVTDGRADCSTPQIACVKKEYQCTARSGK</sequence>
<keyword evidence="1" id="KW-0732">Signal</keyword>
<evidence type="ECO:0000313" key="3">
    <source>
        <dbReference type="Proteomes" id="UP000199205"/>
    </source>
</evidence>
<accession>A0A1C3TV27</accession>
<dbReference type="RefSeq" id="WP_092572782.1">
    <property type="nucleotide sequence ID" value="NZ_FMAF01000001.1"/>
</dbReference>
<dbReference type="OrthoDB" id="8449150at2"/>